<keyword evidence="6" id="KW-0503">Monooxygenase</keyword>
<dbReference type="FunFam" id="1.10.630.10:FF:000018">
    <property type="entry name" value="Cytochrome P450 monooxygenase"/>
    <property type="match status" value="1"/>
</dbReference>
<dbReference type="CDD" id="cd11030">
    <property type="entry name" value="CYP105-like"/>
    <property type="match status" value="1"/>
</dbReference>
<evidence type="ECO:0000256" key="2">
    <source>
        <dbReference type="ARBA" id="ARBA00022617"/>
    </source>
</evidence>
<evidence type="ECO:0000256" key="3">
    <source>
        <dbReference type="ARBA" id="ARBA00022723"/>
    </source>
</evidence>
<keyword evidence="9" id="KW-1185">Reference proteome</keyword>
<dbReference type="STRING" id="554065.E1ZC32"/>
<dbReference type="Gene3D" id="1.10.630.10">
    <property type="entry name" value="Cytochrome P450"/>
    <property type="match status" value="1"/>
</dbReference>
<feature type="compositionally biased region" description="Low complexity" evidence="7">
    <location>
        <begin position="23"/>
        <end position="39"/>
    </location>
</feature>
<dbReference type="InterPro" id="IPR036396">
    <property type="entry name" value="Cyt_P450_sf"/>
</dbReference>
<sequence length="417" mass="44929">MQRSVLSPLRRAVAGSAGGGKGAPLSAAASRPFASASEPQPQGEDVGSFPFARPKGYEPPAEFARLRRECPVARARLFEGSPIWLITKPRELQQVLVDNRFSKVRTHPGFPELAPGAKAAVEGREASYVDMDPPEHTRYRAIFEPFFDAEAAQVEELIDGMQRRGPGADGGVDLAEAFSLPLAFRVIYEMLGIPFEDYEFLSSNVAVRASGSSTARDAAAAQQQLQEYMEGLVAAKEAKPTDDVLSKVIRSHLVAGNATVASMINLGLLSLLEHPDQLEALKGDPSLLPCAVREICRYHTASAYALRRMALEDVKVGDVTVKAGEGLIALNQSANRGEEAFPDPDAFDIRHSPNPQVGYGYGTHLCVAMPLAMAELECAFGGLLRRLPTIKLAVAPDQLQWSDPKADVGLTGLPVTW</sequence>
<dbReference type="EMBL" id="GL433841">
    <property type="protein sequence ID" value="EFN56743.1"/>
    <property type="molecule type" value="Genomic_DNA"/>
</dbReference>
<dbReference type="AlphaFoldDB" id="E1ZC32"/>
<evidence type="ECO:0000256" key="6">
    <source>
        <dbReference type="ARBA" id="ARBA00023033"/>
    </source>
</evidence>
<dbReference type="SUPFAM" id="SSF48264">
    <property type="entry name" value="Cytochrome P450"/>
    <property type="match status" value="1"/>
</dbReference>
<dbReference type="GO" id="GO:0020037">
    <property type="term" value="F:heme binding"/>
    <property type="evidence" value="ECO:0007669"/>
    <property type="project" value="InterPro"/>
</dbReference>
<dbReference type="PANTHER" id="PTHR46696">
    <property type="entry name" value="P450, PUTATIVE (EUROFUNG)-RELATED"/>
    <property type="match status" value="1"/>
</dbReference>
<dbReference type="SMR" id="E1ZC32"/>
<keyword evidence="5" id="KW-0408">Iron</keyword>
<evidence type="ECO:0008006" key="10">
    <source>
        <dbReference type="Google" id="ProtNLM"/>
    </source>
</evidence>
<dbReference type="InterPro" id="IPR001128">
    <property type="entry name" value="Cyt_P450"/>
</dbReference>
<comment type="similarity">
    <text evidence="1">Belongs to the cytochrome P450 family.</text>
</comment>
<dbReference type="Pfam" id="PF00067">
    <property type="entry name" value="p450"/>
    <property type="match status" value="1"/>
</dbReference>
<dbReference type="GO" id="GO:0004497">
    <property type="term" value="F:monooxygenase activity"/>
    <property type="evidence" value="ECO:0007669"/>
    <property type="project" value="UniProtKB-KW"/>
</dbReference>
<evidence type="ECO:0000256" key="7">
    <source>
        <dbReference type="SAM" id="MobiDB-lite"/>
    </source>
</evidence>
<evidence type="ECO:0000313" key="8">
    <source>
        <dbReference type="EMBL" id="EFN56743.1"/>
    </source>
</evidence>
<dbReference type="KEGG" id="cvr:CHLNCDRAFT_51513"/>
<feature type="region of interest" description="Disordered" evidence="7">
    <location>
        <begin position="1"/>
        <end position="52"/>
    </location>
</feature>
<protein>
    <recommendedName>
        <fullName evidence="10">Cytochrome P450</fullName>
    </recommendedName>
</protein>
<dbReference type="GO" id="GO:0005506">
    <property type="term" value="F:iron ion binding"/>
    <property type="evidence" value="ECO:0007669"/>
    <property type="project" value="InterPro"/>
</dbReference>
<dbReference type="PRINTS" id="PR00359">
    <property type="entry name" value="BP450"/>
</dbReference>
<dbReference type="RefSeq" id="XP_005848845.1">
    <property type="nucleotide sequence ID" value="XM_005848783.1"/>
</dbReference>
<dbReference type="InterPro" id="IPR002397">
    <property type="entry name" value="Cyt_P450_B"/>
</dbReference>
<dbReference type="GeneID" id="17355964"/>
<keyword evidence="4" id="KW-0560">Oxidoreductase</keyword>
<dbReference type="GO" id="GO:0016705">
    <property type="term" value="F:oxidoreductase activity, acting on paired donors, with incorporation or reduction of molecular oxygen"/>
    <property type="evidence" value="ECO:0007669"/>
    <property type="project" value="InterPro"/>
</dbReference>
<evidence type="ECO:0000256" key="5">
    <source>
        <dbReference type="ARBA" id="ARBA00023004"/>
    </source>
</evidence>
<keyword evidence="2" id="KW-0349">Heme</keyword>
<evidence type="ECO:0000313" key="9">
    <source>
        <dbReference type="Proteomes" id="UP000008141"/>
    </source>
</evidence>
<dbReference type="Proteomes" id="UP000008141">
    <property type="component" value="Unassembled WGS sequence"/>
</dbReference>
<dbReference type="eggNOG" id="KOG0157">
    <property type="taxonomic scope" value="Eukaryota"/>
</dbReference>
<reference evidence="8 9" key="1">
    <citation type="journal article" date="2010" name="Plant Cell">
        <title>The Chlorella variabilis NC64A genome reveals adaptation to photosymbiosis, coevolution with viruses, and cryptic sex.</title>
        <authorList>
            <person name="Blanc G."/>
            <person name="Duncan G."/>
            <person name="Agarkova I."/>
            <person name="Borodovsky M."/>
            <person name="Gurnon J."/>
            <person name="Kuo A."/>
            <person name="Lindquist E."/>
            <person name="Lucas S."/>
            <person name="Pangilinan J."/>
            <person name="Polle J."/>
            <person name="Salamov A."/>
            <person name="Terry A."/>
            <person name="Yamada T."/>
            <person name="Dunigan D.D."/>
            <person name="Grigoriev I.V."/>
            <person name="Claverie J.M."/>
            <person name="Van Etten J.L."/>
        </authorList>
    </citation>
    <scope>NUCLEOTIDE SEQUENCE [LARGE SCALE GENOMIC DNA]</scope>
    <source>
        <strain evidence="8 9">NC64A</strain>
    </source>
</reference>
<accession>E1ZC32</accession>
<dbReference type="InParanoid" id="E1ZC32"/>
<keyword evidence="3" id="KW-0479">Metal-binding</keyword>
<organism evidence="9">
    <name type="scientific">Chlorella variabilis</name>
    <name type="common">Green alga</name>
    <dbReference type="NCBI Taxonomy" id="554065"/>
    <lineage>
        <taxon>Eukaryota</taxon>
        <taxon>Viridiplantae</taxon>
        <taxon>Chlorophyta</taxon>
        <taxon>core chlorophytes</taxon>
        <taxon>Trebouxiophyceae</taxon>
        <taxon>Chlorellales</taxon>
        <taxon>Chlorellaceae</taxon>
        <taxon>Chlorella clade</taxon>
        <taxon>Chlorella</taxon>
    </lineage>
</organism>
<dbReference type="OMA" id="QEMISTC"/>
<gene>
    <name evidence="8" type="ORF">CHLNCDRAFT_51513</name>
</gene>
<dbReference type="PANTHER" id="PTHR46696:SF6">
    <property type="entry name" value="P450, PUTATIVE (EUROFUNG)-RELATED"/>
    <property type="match status" value="1"/>
</dbReference>
<name>E1ZC32_CHLVA</name>
<proteinExistence type="inferred from homology"/>
<evidence type="ECO:0000256" key="4">
    <source>
        <dbReference type="ARBA" id="ARBA00023002"/>
    </source>
</evidence>
<dbReference type="OrthoDB" id="3945418at2759"/>
<evidence type="ECO:0000256" key="1">
    <source>
        <dbReference type="ARBA" id="ARBA00010617"/>
    </source>
</evidence>